<proteinExistence type="predicted"/>
<evidence type="ECO:0000313" key="1">
    <source>
        <dbReference type="EMBL" id="SUN48633.1"/>
    </source>
</evidence>
<dbReference type="InterPro" id="IPR027417">
    <property type="entry name" value="P-loop_NTPase"/>
</dbReference>
<gene>
    <name evidence="1" type="primary">mcdT_2</name>
    <name evidence="1" type="ORF">NCTC4670_00602</name>
</gene>
<reference evidence="1 2" key="1">
    <citation type="submission" date="2018-06" db="EMBL/GenBank/DDBJ databases">
        <authorList>
            <consortium name="Pathogen Informatics"/>
            <person name="Doyle S."/>
        </authorList>
    </citation>
    <scope>NUCLEOTIDE SEQUENCE [LARGE SCALE GENOMIC DNA]</scope>
    <source>
        <strain evidence="1 2">NCTC4670</strain>
    </source>
</reference>
<protein>
    <submittedName>
        <fullName evidence="1">Putative ABC transporter</fullName>
    </submittedName>
</protein>
<dbReference type="AlphaFoldDB" id="A0A380JVE5"/>
<dbReference type="Gene3D" id="3.40.50.300">
    <property type="entry name" value="P-loop containing nucleotide triphosphate hydrolases"/>
    <property type="match status" value="1"/>
</dbReference>
<evidence type="ECO:0000313" key="2">
    <source>
        <dbReference type="Proteomes" id="UP000254797"/>
    </source>
</evidence>
<dbReference type="EMBL" id="UHFG01000004">
    <property type="protein sequence ID" value="SUN48633.1"/>
    <property type="molecule type" value="Genomic_DNA"/>
</dbReference>
<sequence>MLIISHHLDIVDYVDYVIYIDNETGDVYKDTHINLMESNENYRNFINSKI</sequence>
<dbReference type="Proteomes" id="UP000254797">
    <property type="component" value="Unassembled WGS sequence"/>
</dbReference>
<organism evidence="1 2">
    <name type="scientific">Streptococcus dysgalactiae subsp. dysgalactiae</name>
    <dbReference type="NCBI Taxonomy" id="99822"/>
    <lineage>
        <taxon>Bacteria</taxon>
        <taxon>Bacillati</taxon>
        <taxon>Bacillota</taxon>
        <taxon>Bacilli</taxon>
        <taxon>Lactobacillales</taxon>
        <taxon>Streptococcaceae</taxon>
        <taxon>Streptococcus</taxon>
    </lineage>
</organism>
<name>A0A380JVE5_STRDY</name>
<accession>A0A380JVE5</accession>